<dbReference type="Gene3D" id="3.40.50.720">
    <property type="entry name" value="NAD(P)-binding Rossmann-like Domain"/>
    <property type="match status" value="1"/>
</dbReference>
<feature type="domain" description="2,4-diaminopentanoate dehydrogenase C-terminal" evidence="1">
    <location>
        <begin position="206"/>
        <end position="351"/>
    </location>
</feature>
<comment type="caution">
    <text evidence="2">The sequence shown here is derived from an EMBL/GenBank/DDBJ whole genome shotgun (WGS) entry which is preliminary data.</text>
</comment>
<evidence type="ECO:0000259" key="1">
    <source>
        <dbReference type="Pfam" id="PF19328"/>
    </source>
</evidence>
<gene>
    <name evidence="2" type="ORF">HGA13_11100</name>
</gene>
<evidence type="ECO:0000313" key="3">
    <source>
        <dbReference type="Proteomes" id="UP000565715"/>
    </source>
</evidence>
<protein>
    <submittedName>
        <fullName evidence="2">Dihydrodipicolinate reductase</fullName>
    </submittedName>
</protein>
<dbReference type="InterPro" id="IPR045760">
    <property type="entry name" value="DAP_DH_C"/>
</dbReference>
<dbReference type="InterPro" id="IPR036291">
    <property type="entry name" value="NAD(P)-bd_dom_sf"/>
</dbReference>
<dbReference type="Pfam" id="PF19328">
    <property type="entry name" value="DAP_DH_C"/>
    <property type="match status" value="1"/>
</dbReference>
<dbReference type="RefSeq" id="WP_068047479.1">
    <property type="nucleotide sequence ID" value="NZ_JAAXOO010000002.1"/>
</dbReference>
<keyword evidence="3" id="KW-1185">Reference proteome</keyword>
<proteinExistence type="predicted"/>
<sequence length="353" mass="37127">MHPSPLSAPAGQLRVAQWSTGTIGARALRAIIDHPELALAGVYSHSPAKQGRDAAELCGSPAPTDIRATGDIGEILRDTPDCVLYMPQTCDIDDVCRILAAGVNIVTTAGVFHHPGSMDPDIRAQVEAACAAGGTSIHSTGSSPGFITEAVPLVLASIQRHLDVLTIQEYADLSQRNSPAILFDVMGFGGAPGDFAQVRLNHLRNSFGPSLRLLADGLGLALDEVTATGEVATAARTFDIAAGTIGRGTVAAQRITISGIHKGRTVLRFQAIWHCGAQAETGWEIRPTGWHLSVQGDAPLEIDMVFPFPLDRMAEHSPAYTANRAVNAVRYVCAATPGIRTVLDLPPITATLG</sequence>
<dbReference type="AlphaFoldDB" id="A0A846XEL9"/>
<dbReference type="Proteomes" id="UP000565715">
    <property type="component" value="Unassembled WGS sequence"/>
</dbReference>
<reference evidence="2 3" key="1">
    <citation type="submission" date="2020-04" db="EMBL/GenBank/DDBJ databases">
        <title>MicrobeNet Type strains.</title>
        <authorList>
            <person name="Nicholson A.C."/>
        </authorList>
    </citation>
    <scope>NUCLEOTIDE SEQUENCE [LARGE SCALE GENOMIC DNA]</scope>
    <source>
        <strain evidence="2 3">DSM 45078</strain>
    </source>
</reference>
<dbReference type="CDD" id="cd24146">
    <property type="entry name" value="nat-AmDH_N_like"/>
    <property type="match status" value="1"/>
</dbReference>
<name>A0A846XEL9_9NOCA</name>
<organism evidence="2 3">
    <name type="scientific">Nocardia speluncae</name>
    <dbReference type="NCBI Taxonomy" id="419477"/>
    <lineage>
        <taxon>Bacteria</taxon>
        <taxon>Bacillati</taxon>
        <taxon>Actinomycetota</taxon>
        <taxon>Actinomycetes</taxon>
        <taxon>Mycobacteriales</taxon>
        <taxon>Nocardiaceae</taxon>
        <taxon>Nocardia</taxon>
    </lineage>
</organism>
<accession>A0A846XEL9</accession>
<evidence type="ECO:0000313" key="2">
    <source>
        <dbReference type="EMBL" id="NKY33619.1"/>
    </source>
</evidence>
<dbReference type="SUPFAM" id="SSF51735">
    <property type="entry name" value="NAD(P)-binding Rossmann-fold domains"/>
    <property type="match status" value="1"/>
</dbReference>
<dbReference type="EMBL" id="JAAXOO010000002">
    <property type="protein sequence ID" value="NKY33619.1"/>
    <property type="molecule type" value="Genomic_DNA"/>
</dbReference>